<evidence type="ECO:0000256" key="5">
    <source>
        <dbReference type="ARBA" id="ARBA00022833"/>
    </source>
</evidence>
<evidence type="ECO:0000256" key="2">
    <source>
        <dbReference type="ARBA" id="ARBA00022670"/>
    </source>
</evidence>
<feature type="binding site" evidence="7">
    <location>
        <position position="244"/>
    </location>
    <ligand>
        <name>Zn(2+)</name>
        <dbReference type="ChEBI" id="CHEBI:29105"/>
        <label>1</label>
    </ligand>
</feature>
<name>K0KHC4_WICCF</name>
<evidence type="ECO:0000256" key="4">
    <source>
        <dbReference type="ARBA" id="ARBA00022801"/>
    </source>
</evidence>
<dbReference type="STRING" id="1206466.K0KHC4"/>
<dbReference type="GO" id="GO:0051603">
    <property type="term" value="P:proteolysis involved in protein catabolic process"/>
    <property type="evidence" value="ECO:0007669"/>
    <property type="project" value="TreeGrafter"/>
</dbReference>
<feature type="binding site" evidence="7">
    <location>
        <position position="174"/>
    </location>
    <ligand>
        <name>Zn(2+)</name>
        <dbReference type="ChEBI" id="CHEBI:29105"/>
        <label>2</label>
    </ligand>
</feature>
<keyword evidence="3 7" id="KW-0479">Metal-binding</keyword>
<dbReference type="InterPro" id="IPR002933">
    <property type="entry name" value="Peptidase_M20"/>
</dbReference>
<sequence length="579" mass="65588">MTDFVDEKRELSELELPVTTKRKDNKKSHLVKHLLSTLLVGGLFYLTTNGFFNCHQGKETTITRFPQPEPVRPNNYFAGTNSANKIYYDDDFKNKSIEKLAGAVRIETESYDNNPRPIEDLKNWIKFYKLHDYLEKTFPLFHKHLTREKVEKISLLYTWEGSNPDLKPLLLAAHQDVVPIDPSTRHLWTHDPYAGVYDGKYIWGRGVSDCKDLLIGTFEAVEQLIEDGFKPERTILFAFGNDEESTSFGAGALSEHIEKRYGKDSIFALVDEGTGVLQVDGQQIAAPSTAEKGHIDFYLELTTPGGHSSVPPDHTSIGIISKFVTLLEANPNKPRISSKNPFVQYLQVAYEDSDKISNSFKQDLANVDNDKHAQERLIEFLSKDKSTRYAIRTSQAIDVVHGGVKSNALPEYVTLVVNQRIDIHSSLNETYERFLTHLKTIAKEFDLGIEFDGTVLSKPTENGNFRITLGGPLEPAPVTPSSGPVWDLFSGTIKHVYDDIVNKDNDKKLKVAPFTMLGNTDTKHYWDLTKNIFRFQGNLNDPESMSSGIHSVNERLTPEEHLQVITFLYEFILNVDQAR</sequence>
<evidence type="ECO:0000256" key="8">
    <source>
        <dbReference type="SAM" id="Phobius"/>
    </source>
</evidence>
<keyword evidence="8" id="KW-1133">Transmembrane helix</keyword>
<dbReference type="AlphaFoldDB" id="K0KHC4"/>
<evidence type="ECO:0000256" key="7">
    <source>
        <dbReference type="PIRSR" id="PIRSR037217-2"/>
    </source>
</evidence>
<dbReference type="Pfam" id="PF01546">
    <property type="entry name" value="Peptidase_M20"/>
    <property type="match status" value="1"/>
</dbReference>
<evidence type="ECO:0000256" key="3">
    <source>
        <dbReference type="ARBA" id="ARBA00022723"/>
    </source>
</evidence>
<keyword evidence="2" id="KW-0645">Protease</keyword>
<dbReference type="FunCoup" id="K0KHC4">
    <property type="interactions" value="49"/>
</dbReference>
<feature type="transmembrane region" description="Helical" evidence="8">
    <location>
        <begin position="30"/>
        <end position="52"/>
    </location>
</feature>
<dbReference type="GO" id="GO:0000328">
    <property type="term" value="C:fungal-type vacuole lumen"/>
    <property type="evidence" value="ECO:0007669"/>
    <property type="project" value="TreeGrafter"/>
</dbReference>
<comment type="similarity">
    <text evidence="1">Belongs to the peptidase M20A family.</text>
</comment>
<feature type="active site" description="Proton acceptor" evidence="6">
    <location>
        <position position="243"/>
    </location>
</feature>
<keyword evidence="4 10" id="KW-0378">Hydrolase</keyword>
<feature type="binding site" evidence="7">
    <location>
        <position position="271"/>
    </location>
    <ligand>
        <name>Zn(2+)</name>
        <dbReference type="ChEBI" id="CHEBI:29105"/>
        <label>2</label>
    </ligand>
</feature>
<dbReference type="GO" id="GO:0004181">
    <property type="term" value="F:metallocarboxypeptidase activity"/>
    <property type="evidence" value="ECO:0007669"/>
    <property type="project" value="UniProtKB-EC"/>
</dbReference>
<keyword evidence="10" id="KW-0121">Carboxypeptidase</keyword>
<evidence type="ECO:0000256" key="1">
    <source>
        <dbReference type="ARBA" id="ARBA00006247"/>
    </source>
</evidence>
<dbReference type="CDD" id="cd05674">
    <property type="entry name" value="M20_yscS"/>
    <property type="match status" value="1"/>
</dbReference>
<keyword evidence="5 7" id="KW-0862">Zinc</keyword>
<dbReference type="InterPro" id="IPR017141">
    <property type="entry name" value="Pept_M20_carboxypep"/>
</dbReference>
<dbReference type="FunFam" id="3.40.630.10:FF:000027">
    <property type="entry name" value="N-fatty-acyl-amino acid synthase/hydrolase PM20D1"/>
    <property type="match status" value="1"/>
</dbReference>
<protein>
    <submittedName>
        <fullName evidence="10">Carboxypeptidase S</fullName>
        <ecNumber evidence="10">3.4.17.4</ecNumber>
    </submittedName>
</protein>
<dbReference type="EC" id="3.4.17.4" evidence="10"/>
<keyword evidence="8" id="KW-0472">Membrane</keyword>
<reference evidence="10 11" key="1">
    <citation type="journal article" date="2012" name="Eukaryot. Cell">
        <title>Draft genome sequence of Wickerhamomyces ciferrii NRRL Y-1031 F-60-10.</title>
        <authorList>
            <person name="Schneider J."/>
            <person name="Andrea H."/>
            <person name="Blom J."/>
            <person name="Jaenicke S."/>
            <person name="Ruckert C."/>
            <person name="Schorsch C."/>
            <person name="Szczepanowski R."/>
            <person name="Farwick M."/>
            <person name="Goesmann A."/>
            <person name="Puhler A."/>
            <person name="Schaffer S."/>
            <person name="Tauch A."/>
            <person name="Kohler T."/>
            <person name="Brinkrolf K."/>
        </authorList>
    </citation>
    <scope>NUCLEOTIDE SEQUENCE [LARGE SCALE GENOMIC DNA]</scope>
    <source>
        <strain evidence="11">ATCC 14091 / BCRC 22168 / CBS 111 / JCM 3599 / NBRC 0793 / NRRL Y-1031 F-60-10</strain>
    </source>
</reference>
<dbReference type="Pfam" id="PF07687">
    <property type="entry name" value="M20_dimer"/>
    <property type="match status" value="1"/>
</dbReference>
<dbReference type="PANTHER" id="PTHR45962:SF1">
    <property type="entry name" value="N-FATTY-ACYL-AMINO ACID SYNTHASE_HYDROLASE PM20D1"/>
    <property type="match status" value="1"/>
</dbReference>
<feature type="binding site" evidence="7">
    <location>
        <position position="209"/>
    </location>
    <ligand>
        <name>Zn(2+)</name>
        <dbReference type="ChEBI" id="CHEBI:29105"/>
        <label>2</label>
    </ligand>
</feature>
<evidence type="ECO:0000313" key="11">
    <source>
        <dbReference type="Proteomes" id="UP000009328"/>
    </source>
</evidence>
<comment type="caution">
    <text evidence="10">The sequence shown here is derived from an EMBL/GenBank/DDBJ whole genome shotgun (WGS) entry which is preliminary data.</text>
</comment>
<organism evidence="10 11">
    <name type="scientific">Wickerhamomyces ciferrii (strain ATCC 14091 / BCRC 22168 / CBS 111 / JCM 3599 / NBRC 0793 / NRRL Y-1031 F-60-10)</name>
    <name type="common">Yeast</name>
    <name type="synonym">Pichia ciferrii</name>
    <dbReference type="NCBI Taxonomy" id="1206466"/>
    <lineage>
        <taxon>Eukaryota</taxon>
        <taxon>Fungi</taxon>
        <taxon>Dikarya</taxon>
        <taxon>Ascomycota</taxon>
        <taxon>Saccharomycotina</taxon>
        <taxon>Saccharomycetes</taxon>
        <taxon>Phaffomycetales</taxon>
        <taxon>Wickerhamomycetaceae</taxon>
        <taxon>Wickerhamomyces</taxon>
    </lineage>
</organism>
<dbReference type="HOGENOM" id="CLU_021802_11_0_1"/>
<dbReference type="Gene3D" id="1.10.150.900">
    <property type="match status" value="1"/>
</dbReference>
<dbReference type="PIRSF" id="PIRSF037217">
    <property type="entry name" value="Carboxypeptidase_S"/>
    <property type="match status" value="1"/>
</dbReference>
<gene>
    <name evidence="10" type="ORF">BN7_1951</name>
</gene>
<feature type="binding site" evidence="7">
    <location>
        <position position="550"/>
    </location>
    <ligand>
        <name>Zn(2+)</name>
        <dbReference type="ChEBI" id="CHEBI:29105"/>
        <label>1</label>
    </ligand>
</feature>
<dbReference type="GO" id="GO:0046872">
    <property type="term" value="F:metal ion binding"/>
    <property type="evidence" value="ECO:0007669"/>
    <property type="project" value="UniProtKB-KW"/>
</dbReference>
<dbReference type="PROSITE" id="PS00758">
    <property type="entry name" value="ARGE_DAPE_CPG2_1"/>
    <property type="match status" value="1"/>
</dbReference>
<dbReference type="Gene3D" id="3.40.630.10">
    <property type="entry name" value="Zn peptidases"/>
    <property type="match status" value="1"/>
</dbReference>
<dbReference type="PANTHER" id="PTHR45962">
    <property type="entry name" value="N-FATTY-ACYL-AMINO ACID SYNTHASE/HYDROLASE PM20D1"/>
    <property type="match status" value="1"/>
</dbReference>
<keyword evidence="11" id="KW-1185">Reference proteome</keyword>
<dbReference type="SUPFAM" id="SSF55031">
    <property type="entry name" value="Bacterial exopeptidase dimerisation domain"/>
    <property type="match status" value="1"/>
</dbReference>
<feature type="domain" description="Peptidase M20 dimerisation" evidence="9">
    <location>
        <begin position="289"/>
        <end position="444"/>
    </location>
</feature>
<dbReference type="InterPro" id="IPR036264">
    <property type="entry name" value="Bact_exopeptidase_dim_dom"/>
</dbReference>
<evidence type="ECO:0000259" key="9">
    <source>
        <dbReference type="Pfam" id="PF07687"/>
    </source>
</evidence>
<dbReference type="InParanoid" id="K0KHC4"/>
<keyword evidence="8" id="KW-0812">Transmembrane</keyword>
<evidence type="ECO:0000256" key="6">
    <source>
        <dbReference type="PIRSR" id="PIRSR037217-1"/>
    </source>
</evidence>
<dbReference type="InterPro" id="IPR001261">
    <property type="entry name" value="ArgE/DapE_CS"/>
</dbReference>
<dbReference type="eggNOG" id="KOG2275">
    <property type="taxonomic scope" value="Eukaryota"/>
</dbReference>
<dbReference type="SUPFAM" id="SSF53187">
    <property type="entry name" value="Zn-dependent exopeptidases"/>
    <property type="match status" value="1"/>
</dbReference>
<evidence type="ECO:0000313" key="10">
    <source>
        <dbReference type="EMBL" id="CCH42406.1"/>
    </source>
</evidence>
<dbReference type="InterPro" id="IPR047177">
    <property type="entry name" value="Pept_M20A"/>
</dbReference>
<dbReference type="Proteomes" id="UP000009328">
    <property type="component" value="Unassembled WGS sequence"/>
</dbReference>
<dbReference type="InterPro" id="IPR011650">
    <property type="entry name" value="Peptidase_M20_dimer"/>
</dbReference>
<proteinExistence type="inferred from homology"/>
<feature type="active site" evidence="6">
    <location>
        <position position="176"/>
    </location>
</feature>
<feature type="binding site" evidence="7">
    <location>
        <position position="209"/>
    </location>
    <ligand>
        <name>Zn(2+)</name>
        <dbReference type="ChEBI" id="CHEBI:29105"/>
        <label>1</label>
    </ligand>
</feature>
<dbReference type="EMBL" id="CAIF01000043">
    <property type="protein sequence ID" value="CCH42406.1"/>
    <property type="molecule type" value="Genomic_DNA"/>
</dbReference>
<accession>K0KHC4</accession>